<feature type="transmembrane region" description="Helical" evidence="6">
    <location>
        <begin position="238"/>
        <end position="257"/>
    </location>
</feature>
<comment type="subcellular location">
    <subcellularLocation>
        <location evidence="1">Endomembrane system</location>
        <topology evidence="1">Multi-pass membrane protein</topology>
    </subcellularLocation>
</comment>
<dbReference type="GO" id="GO:0016020">
    <property type="term" value="C:membrane"/>
    <property type="evidence" value="ECO:0007669"/>
    <property type="project" value="UniProtKB-SubCell"/>
</dbReference>
<feature type="transmembrane region" description="Helical" evidence="6">
    <location>
        <begin position="32"/>
        <end position="54"/>
    </location>
</feature>
<feature type="domain" description="EamA" evidence="7">
    <location>
        <begin position="148"/>
        <end position="280"/>
    </location>
</feature>
<dbReference type="InterPro" id="IPR037185">
    <property type="entry name" value="EmrE-like"/>
</dbReference>
<evidence type="ECO:0000259" key="7">
    <source>
        <dbReference type="Pfam" id="PF00892"/>
    </source>
</evidence>
<organism evidence="8 9">
    <name type="scientific">Tetzosporium hominis</name>
    <dbReference type="NCBI Taxonomy" id="2020506"/>
    <lineage>
        <taxon>Bacteria</taxon>
        <taxon>Bacillati</taxon>
        <taxon>Bacillota</taxon>
        <taxon>Bacilli</taxon>
        <taxon>Bacillales</taxon>
        <taxon>Caryophanaceae</taxon>
        <taxon>Tetzosporium</taxon>
    </lineage>
</organism>
<protein>
    <submittedName>
        <fullName evidence="8">EamA family transporter</fullName>
    </submittedName>
</protein>
<keyword evidence="3 6" id="KW-0812">Transmembrane</keyword>
<dbReference type="PANTHER" id="PTHR32322">
    <property type="entry name" value="INNER MEMBRANE TRANSPORTER"/>
    <property type="match status" value="1"/>
</dbReference>
<feature type="transmembrane region" description="Helical" evidence="6">
    <location>
        <begin position="208"/>
        <end position="226"/>
    </location>
</feature>
<dbReference type="InterPro" id="IPR050638">
    <property type="entry name" value="AA-Vitamin_Transporters"/>
</dbReference>
<evidence type="ECO:0000313" key="8">
    <source>
        <dbReference type="EMBL" id="OZS76866.1"/>
    </source>
</evidence>
<sequence>MSSLPYLLVLLGAILWGTTGTAQTFLPPDAHPFVVAAARSAVGGLTLLIPLLVLRKINLKQWSWKETLLAAICIGLFQMLFFSSVKLTGVAIASVVAIGSAPVFSGLVEWSIFQQRPTRVWLISTLFALVGCVFLFLNSGTVTVNPVGVLLSLGAGIVFAIYTMSSKALVAKHDAVSAVAMTFSMAALLLTPFYFINGAAWTVEPINAAILLYLGIGTTTLAYVFYTTGLRKIPSSSALTLSLAEPTTAAILGVVVVGEVFTWNSWVGIALLLGSIVVLTVGSRYSKPVVYTKT</sequence>
<dbReference type="SUPFAM" id="SSF103481">
    <property type="entry name" value="Multidrug resistance efflux transporter EmrE"/>
    <property type="match status" value="2"/>
</dbReference>
<evidence type="ECO:0000256" key="3">
    <source>
        <dbReference type="ARBA" id="ARBA00022692"/>
    </source>
</evidence>
<comment type="caution">
    <text evidence="8">The sequence shown here is derived from an EMBL/GenBank/DDBJ whole genome shotgun (WGS) entry which is preliminary data.</text>
</comment>
<gene>
    <name evidence="8" type="ORF">CF394_14345</name>
</gene>
<keyword evidence="5 6" id="KW-0472">Membrane</keyword>
<evidence type="ECO:0000256" key="1">
    <source>
        <dbReference type="ARBA" id="ARBA00004127"/>
    </source>
</evidence>
<reference evidence="8 9" key="1">
    <citation type="submission" date="2017-07" db="EMBL/GenBank/DDBJ databases">
        <title>Tetzosporium hominis gen.nov. sp.nov.</title>
        <authorList>
            <person name="Tetz G."/>
            <person name="Tetz V."/>
        </authorList>
    </citation>
    <scope>NUCLEOTIDE SEQUENCE [LARGE SCALE GENOMIC DNA]</scope>
    <source>
        <strain evidence="8 9">VT-49</strain>
    </source>
</reference>
<evidence type="ECO:0000256" key="4">
    <source>
        <dbReference type="ARBA" id="ARBA00022989"/>
    </source>
</evidence>
<feature type="transmembrane region" description="Helical" evidence="6">
    <location>
        <begin position="143"/>
        <end position="163"/>
    </location>
</feature>
<feature type="transmembrane region" description="Helical" evidence="6">
    <location>
        <begin position="120"/>
        <end position="137"/>
    </location>
</feature>
<feature type="domain" description="EamA" evidence="7">
    <location>
        <begin position="6"/>
        <end position="136"/>
    </location>
</feature>
<evidence type="ECO:0000256" key="5">
    <source>
        <dbReference type="ARBA" id="ARBA00023136"/>
    </source>
</evidence>
<feature type="transmembrane region" description="Helical" evidence="6">
    <location>
        <begin position="66"/>
        <end position="84"/>
    </location>
</feature>
<dbReference type="AlphaFoldDB" id="A0A264VZV1"/>
<evidence type="ECO:0000256" key="2">
    <source>
        <dbReference type="ARBA" id="ARBA00007362"/>
    </source>
</evidence>
<evidence type="ECO:0000313" key="9">
    <source>
        <dbReference type="Proteomes" id="UP000217065"/>
    </source>
</evidence>
<keyword evidence="9" id="KW-1185">Reference proteome</keyword>
<keyword evidence="4 6" id="KW-1133">Transmembrane helix</keyword>
<feature type="transmembrane region" description="Helical" evidence="6">
    <location>
        <begin position="263"/>
        <end position="283"/>
    </location>
</feature>
<accession>A0A264VZV1</accession>
<dbReference type="InterPro" id="IPR000620">
    <property type="entry name" value="EamA_dom"/>
</dbReference>
<comment type="similarity">
    <text evidence="2">Belongs to the EamA transporter family.</text>
</comment>
<dbReference type="EMBL" id="NOKQ01000342">
    <property type="protein sequence ID" value="OZS76866.1"/>
    <property type="molecule type" value="Genomic_DNA"/>
</dbReference>
<feature type="transmembrane region" description="Helical" evidence="6">
    <location>
        <begin position="90"/>
        <end position="108"/>
    </location>
</feature>
<dbReference type="RefSeq" id="WP_094944520.1">
    <property type="nucleotide sequence ID" value="NZ_NOKQ01000342.1"/>
</dbReference>
<dbReference type="Pfam" id="PF00892">
    <property type="entry name" value="EamA"/>
    <property type="match status" value="2"/>
</dbReference>
<feature type="transmembrane region" description="Helical" evidence="6">
    <location>
        <begin position="175"/>
        <end position="196"/>
    </location>
</feature>
<dbReference type="OrthoDB" id="9787117at2"/>
<proteinExistence type="inferred from homology"/>
<name>A0A264VZV1_9BACL</name>
<dbReference type="Gene3D" id="1.10.3730.20">
    <property type="match status" value="1"/>
</dbReference>
<evidence type="ECO:0000256" key="6">
    <source>
        <dbReference type="SAM" id="Phobius"/>
    </source>
</evidence>
<dbReference type="PANTHER" id="PTHR32322:SF2">
    <property type="entry name" value="EAMA DOMAIN-CONTAINING PROTEIN"/>
    <property type="match status" value="1"/>
</dbReference>
<dbReference type="Proteomes" id="UP000217065">
    <property type="component" value="Unassembled WGS sequence"/>
</dbReference>